<dbReference type="InterPro" id="IPR050796">
    <property type="entry name" value="SCF_F-box_component"/>
</dbReference>
<keyword evidence="3" id="KW-1185">Reference proteome</keyword>
<feature type="domain" description="F-box associated beta-propeller type 3" evidence="1">
    <location>
        <begin position="16"/>
        <end position="180"/>
    </location>
</feature>
<organism evidence="2">
    <name type="scientific">Salvia splendens</name>
    <name type="common">Scarlet sage</name>
    <dbReference type="NCBI Taxonomy" id="180675"/>
    <lineage>
        <taxon>Eukaryota</taxon>
        <taxon>Viridiplantae</taxon>
        <taxon>Streptophyta</taxon>
        <taxon>Embryophyta</taxon>
        <taxon>Tracheophyta</taxon>
        <taxon>Spermatophyta</taxon>
        <taxon>Magnoliopsida</taxon>
        <taxon>eudicotyledons</taxon>
        <taxon>Gunneridae</taxon>
        <taxon>Pentapetalae</taxon>
        <taxon>asterids</taxon>
        <taxon>lamiids</taxon>
        <taxon>Lamiales</taxon>
        <taxon>Lamiaceae</taxon>
        <taxon>Nepetoideae</taxon>
        <taxon>Mentheae</taxon>
        <taxon>Salviinae</taxon>
        <taxon>Salvia</taxon>
        <taxon>Salvia subgen. Calosphace</taxon>
        <taxon>core Calosphace</taxon>
    </lineage>
</organism>
<reference evidence="2" key="2">
    <citation type="submission" date="2020-08" db="EMBL/GenBank/DDBJ databases">
        <title>Plant Genome Project.</title>
        <authorList>
            <person name="Zhang R.-G."/>
        </authorList>
    </citation>
    <scope>NUCLEOTIDE SEQUENCE</scope>
    <source>
        <strain evidence="2">Huo1</strain>
        <tissue evidence="2">Leaf</tissue>
    </source>
</reference>
<dbReference type="AlphaFoldDB" id="A0A8X8WFZ8"/>
<dbReference type="NCBIfam" id="TIGR01640">
    <property type="entry name" value="F_box_assoc_1"/>
    <property type="match status" value="1"/>
</dbReference>
<dbReference type="InterPro" id="IPR013187">
    <property type="entry name" value="F-box-assoc_dom_typ3"/>
</dbReference>
<proteinExistence type="predicted"/>
<gene>
    <name evidence="2" type="ORF">SASPL_147909</name>
</gene>
<dbReference type="Pfam" id="PF08268">
    <property type="entry name" value="FBA_3"/>
    <property type="match status" value="1"/>
</dbReference>
<evidence type="ECO:0000313" key="3">
    <source>
        <dbReference type="Proteomes" id="UP000298416"/>
    </source>
</evidence>
<protein>
    <recommendedName>
        <fullName evidence="1">F-box associated beta-propeller type 3 domain-containing protein</fullName>
    </recommendedName>
</protein>
<dbReference type="Proteomes" id="UP000298416">
    <property type="component" value="Unassembled WGS sequence"/>
</dbReference>
<accession>A0A8X8WFZ8</accession>
<reference evidence="2" key="1">
    <citation type="submission" date="2018-01" db="EMBL/GenBank/DDBJ databases">
        <authorList>
            <person name="Mao J.F."/>
        </authorList>
    </citation>
    <scope>NUCLEOTIDE SEQUENCE</scope>
    <source>
        <strain evidence="2">Huo1</strain>
        <tissue evidence="2">Leaf</tissue>
    </source>
</reference>
<comment type="caution">
    <text evidence="2">The sequence shown here is derived from an EMBL/GenBank/DDBJ whole genome shotgun (WGS) entry which is preliminary data.</text>
</comment>
<name>A0A8X8WFZ8_SALSN</name>
<dbReference type="PANTHER" id="PTHR31672">
    <property type="entry name" value="BNACNNG10540D PROTEIN"/>
    <property type="match status" value="1"/>
</dbReference>
<dbReference type="PANTHER" id="PTHR31672:SF13">
    <property type="entry name" value="F-BOX PROTEIN CPR30-LIKE"/>
    <property type="match status" value="1"/>
</dbReference>
<evidence type="ECO:0000313" key="2">
    <source>
        <dbReference type="EMBL" id="KAG6393664.1"/>
    </source>
</evidence>
<evidence type="ECO:0000259" key="1">
    <source>
        <dbReference type="Pfam" id="PF08268"/>
    </source>
</evidence>
<dbReference type="EMBL" id="PNBA02000018">
    <property type="protein sequence ID" value="KAG6393664.1"/>
    <property type="molecule type" value="Genomic_DNA"/>
</dbReference>
<sequence length="263" mass="30506">MFGSTFKELSMKLQYKSNNSYESDQFTSYLKSYWPCNVVVGAVKGLIFINPYDLKVPIAICNPFLGQLKILPSSSSPSCEIVLRKVAIGFDKDEDYKVVQLQHCRSHECLHAQLYSRRTDSWRELEGDNRILDDIYVWIKPIKSRYKNGYFSHWSLHDYMTGADILSLDMKNEVFRRIRSRPNFFASSIFAKDEDSFQGFEFKKNGVNIHELICEGSELSWNYTMAGKVRTSNSEVPLWSNDCVIFEDVLGTFVYDQRAHTQS</sequence>
<dbReference type="InterPro" id="IPR017451">
    <property type="entry name" value="F-box-assoc_interact_dom"/>
</dbReference>